<reference evidence="2 3" key="1">
    <citation type="submission" date="2016-01" db="EMBL/GenBank/DDBJ databases">
        <title>The draft genome sequence of Aquimarina sp. RZW4-3-2.</title>
        <authorList>
            <person name="Wang Y."/>
        </authorList>
    </citation>
    <scope>NUCLEOTIDE SEQUENCE [LARGE SCALE GENOMIC DNA]</scope>
    <source>
        <strain evidence="2 3">RZW4-3-2</strain>
    </source>
</reference>
<dbReference type="Proteomes" id="UP000076715">
    <property type="component" value="Unassembled WGS sequence"/>
</dbReference>
<dbReference type="RefSeq" id="WP_066318709.1">
    <property type="nucleotide sequence ID" value="NZ_LQRT01000046.1"/>
</dbReference>
<keyword evidence="1" id="KW-0812">Transmembrane</keyword>
<protein>
    <recommendedName>
        <fullName evidence="4">Competence protein</fullName>
    </recommendedName>
</protein>
<feature type="transmembrane region" description="Helical" evidence="1">
    <location>
        <begin position="47"/>
        <end position="70"/>
    </location>
</feature>
<feature type="transmembrane region" description="Helical" evidence="1">
    <location>
        <begin position="76"/>
        <end position="97"/>
    </location>
</feature>
<dbReference type="AlphaFoldDB" id="A0A162Y0C9"/>
<evidence type="ECO:0000313" key="2">
    <source>
        <dbReference type="EMBL" id="KZS38867.1"/>
    </source>
</evidence>
<keyword evidence="1" id="KW-1133">Transmembrane helix</keyword>
<dbReference type="Pfam" id="PF07332">
    <property type="entry name" value="Phage_holin_3_6"/>
    <property type="match status" value="1"/>
</dbReference>
<keyword evidence="3" id="KW-1185">Reference proteome</keyword>
<proteinExistence type="predicted"/>
<organism evidence="2 3">
    <name type="scientific">Aquimarina aggregata</name>
    <dbReference type="NCBI Taxonomy" id="1642818"/>
    <lineage>
        <taxon>Bacteria</taxon>
        <taxon>Pseudomonadati</taxon>
        <taxon>Bacteroidota</taxon>
        <taxon>Flavobacteriia</taxon>
        <taxon>Flavobacteriales</taxon>
        <taxon>Flavobacteriaceae</taxon>
        <taxon>Aquimarina</taxon>
    </lineage>
</organism>
<comment type="caution">
    <text evidence="2">The sequence shown here is derived from an EMBL/GenBank/DDBJ whole genome shotgun (WGS) entry which is preliminary data.</text>
</comment>
<evidence type="ECO:0000256" key="1">
    <source>
        <dbReference type="SAM" id="Phobius"/>
    </source>
</evidence>
<gene>
    <name evidence="2" type="ORF">AWE51_14905</name>
</gene>
<dbReference type="STRING" id="1642818.AWE51_14905"/>
<dbReference type="EMBL" id="LQRT01000046">
    <property type="protein sequence ID" value="KZS38867.1"/>
    <property type="molecule type" value="Genomic_DNA"/>
</dbReference>
<dbReference type="InterPro" id="IPR009937">
    <property type="entry name" value="Phage_holin_3_6"/>
</dbReference>
<sequence>MGVLNVVNEKSNKAFDSGESYVKTSQEYYKLKAFQQLAKAFSLLSKLAIIGGLLFLGLIFLTVSGAIWLGQIIGSAALACLIMATTLFVFTGIAYLIRKQIDKNIIKKMSKDFFD</sequence>
<name>A0A162Y0C9_9FLAO</name>
<evidence type="ECO:0008006" key="4">
    <source>
        <dbReference type="Google" id="ProtNLM"/>
    </source>
</evidence>
<evidence type="ECO:0000313" key="3">
    <source>
        <dbReference type="Proteomes" id="UP000076715"/>
    </source>
</evidence>
<accession>A0A162Y0C9</accession>
<keyword evidence="1" id="KW-0472">Membrane</keyword>
<dbReference type="OrthoDB" id="1202744at2"/>